<organism evidence="2 3">
    <name type="scientific">Nibrella saemangeumensis</name>
    <dbReference type="NCBI Taxonomy" id="1084526"/>
    <lineage>
        <taxon>Bacteria</taxon>
        <taxon>Pseudomonadati</taxon>
        <taxon>Bacteroidota</taxon>
        <taxon>Cytophagia</taxon>
        <taxon>Cytophagales</taxon>
        <taxon>Spirosomataceae</taxon>
        <taxon>Nibrella</taxon>
    </lineage>
</organism>
<evidence type="ECO:0000313" key="3">
    <source>
        <dbReference type="Proteomes" id="UP001501175"/>
    </source>
</evidence>
<evidence type="ECO:0000313" key="2">
    <source>
        <dbReference type="EMBL" id="GAA4451420.1"/>
    </source>
</evidence>
<reference evidence="3" key="1">
    <citation type="journal article" date="2019" name="Int. J. Syst. Evol. Microbiol.">
        <title>The Global Catalogue of Microorganisms (GCM) 10K type strain sequencing project: providing services to taxonomists for standard genome sequencing and annotation.</title>
        <authorList>
            <consortium name="The Broad Institute Genomics Platform"/>
            <consortium name="The Broad Institute Genome Sequencing Center for Infectious Disease"/>
            <person name="Wu L."/>
            <person name="Ma J."/>
        </authorList>
    </citation>
    <scope>NUCLEOTIDE SEQUENCE [LARGE SCALE GENOMIC DNA]</scope>
    <source>
        <strain evidence="3">JCM 17927</strain>
    </source>
</reference>
<sequence length="157" mass="17177">MNKTLFFAVTAIAFLILPSSKLLAQTIVIDYSYSFPVSEPYYTCDGTEIFIQGTIAVFGKGAINGKRVNFNQHVNADLTGVDAAGNTYIGKYNQNVTRNGTYEDGAYTASTINILDSIRFVSQGSGPNFTERFQAHLTVTPNGQVTVDRERLTPDCN</sequence>
<dbReference type="Proteomes" id="UP001501175">
    <property type="component" value="Unassembled WGS sequence"/>
</dbReference>
<feature type="signal peptide" evidence="1">
    <location>
        <begin position="1"/>
        <end position="24"/>
    </location>
</feature>
<feature type="chain" id="PRO_5045158994" description="Organic solvent tolerance-like N-terminal domain-containing protein" evidence="1">
    <location>
        <begin position="25"/>
        <end position="157"/>
    </location>
</feature>
<keyword evidence="3" id="KW-1185">Reference proteome</keyword>
<comment type="caution">
    <text evidence="2">The sequence shown here is derived from an EMBL/GenBank/DDBJ whole genome shotgun (WGS) entry which is preliminary data.</text>
</comment>
<accession>A0ABP8MMF7</accession>
<keyword evidence="1" id="KW-0732">Signal</keyword>
<dbReference type="RefSeq" id="WP_345241856.1">
    <property type="nucleotide sequence ID" value="NZ_BAABHD010000014.1"/>
</dbReference>
<dbReference type="EMBL" id="BAABHD010000014">
    <property type="protein sequence ID" value="GAA4451420.1"/>
    <property type="molecule type" value="Genomic_DNA"/>
</dbReference>
<gene>
    <name evidence="2" type="ORF">GCM10023189_13450</name>
</gene>
<evidence type="ECO:0008006" key="4">
    <source>
        <dbReference type="Google" id="ProtNLM"/>
    </source>
</evidence>
<evidence type="ECO:0000256" key="1">
    <source>
        <dbReference type="SAM" id="SignalP"/>
    </source>
</evidence>
<proteinExistence type="predicted"/>
<name>A0ABP8MMF7_9BACT</name>
<protein>
    <recommendedName>
        <fullName evidence="4">Organic solvent tolerance-like N-terminal domain-containing protein</fullName>
    </recommendedName>
</protein>